<accession>A0AAX4HSD0</accession>
<gene>
    <name evidence="4" type="ORF">SOO65_03545</name>
</gene>
<dbReference type="GO" id="GO:0016810">
    <property type="term" value="F:hydrolase activity, acting on carbon-nitrogen (but not peptide) bonds"/>
    <property type="evidence" value="ECO:0007669"/>
    <property type="project" value="InterPro"/>
</dbReference>
<evidence type="ECO:0000256" key="1">
    <source>
        <dbReference type="ARBA" id="ARBA00004613"/>
    </source>
</evidence>
<evidence type="ECO:0000313" key="4">
    <source>
        <dbReference type="EMBL" id="WPU65814.1"/>
    </source>
</evidence>
<sequence>MSFLPTHLPILMYHQVLPKTHPDFKKHIAVDPEVFRGQVKQLLDQGWSFMTVDEYFSKPENARPAKTAILTFDDLASSFVEYGLPVCNELKVKASLFPIQNMTFNRPYHNLSKDGISPLNDSDIKMLSDAGFEIGSHGQSHQNFRKISLTQVREEMEESKKWLEGVIGKKVNTICYPIGGVDRDIVDTAKDLGYINGLSTLKGSLQFSGDRMSLRRVDIKNHVVGDKLKFGVSPFYGFRRLITRPFRAKYRVDARHPSVGK</sequence>
<evidence type="ECO:0000256" key="2">
    <source>
        <dbReference type="ARBA" id="ARBA00022729"/>
    </source>
</evidence>
<dbReference type="SUPFAM" id="SSF88713">
    <property type="entry name" value="Glycoside hydrolase/deacetylase"/>
    <property type="match status" value="1"/>
</dbReference>
<evidence type="ECO:0000259" key="3">
    <source>
        <dbReference type="PROSITE" id="PS51677"/>
    </source>
</evidence>
<feature type="domain" description="NodB homology" evidence="3">
    <location>
        <begin position="66"/>
        <end position="261"/>
    </location>
</feature>
<dbReference type="EC" id="3.-.-.-" evidence="4"/>
<dbReference type="GO" id="GO:0005576">
    <property type="term" value="C:extracellular region"/>
    <property type="evidence" value="ECO:0007669"/>
    <property type="project" value="UniProtKB-SubCell"/>
</dbReference>
<organism evidence="4 5">
    <name type="scientific">Peredibacter starrii</name>
    <dbReference type="NCBI Taxonomy" id="28202"/>
    <lineage>
        <taxon>Bacteria</taxon>
        <taxon>Pseudomonadati</taxon>
        <taxon>Bdellovibrionota</taxon>
        <taxon>Bacteriovoracia</taxon>
        <taxon>Bacteriovoracales</taxon>
        <taxon>Bacteriovoracaceae</taxon>
        <taxon>Peredibacter</taxon>
    </lineage>
</organism>
<keyword evidence="4" id="KW-0378">Hydrolase</keyword>
<dbReference type="PROSITE" id="PS51677">
    <property type="entry name" value="NODB"/>
    <property type="match status" value="1"/>
</dbReference>
<dbReference type="EMBL" id="CP139487">
    <property type="protein sequence ID" value="WPU65814.1"/>
    <property type="molecule type" value="Genomic_DNA"/>
</dbReference>
<dbReference type="InterPro" id="IPR002509">
    <property type="entry name" value="NODB_dom"/>
</dbReference>
<keyword evidence="2" id="KW-0732">Signal</keyword>
<dbReference type="PANTHER" id="PTHR34216:SF3">
    <property type="entry name" value="POLY-BETA-1,6-N-ACETYL-D-GLUCOSAMINE N-DEACETYLASE"/>
    <property type="match status" value="1"/>
</dbReference>
<reference evidence="4 5" key="1">
    <citation type="submission" date="2023-11" db="EMBL/GenBank/DDBJ databases">
        <title>Peredibacter starrii A3.12.</title>
        <authorList>
            <person name="Mitchell R.J."/>
        </authorList>
    </citation>
    <scope>NUCLEOTIDE SEQUENCE [LARGE SCALE GENOMIC DNA]</scope>
    <source>
        <strain evidence="4 5">A3.12</strain>
    </source>
</reference>
<dbReference type="Proteomes" id="UP001324634">
    <property type="component" value="Chromosome"/>
</dbReference>
<dbReference type="KEGG" id="psti:SOO65_03545"/>
<dbReference type="GO" id="GO:0005975">
    <property type="term" value="P:carbohydrate metabolic process"/>
    <property type="evidence" value="ECO:0007669"/>
    <property type="project" value="InterPro"/>
</dbReference>
<dbReference type="CDD" id="cd10918">
    <property type="entry name" value="CE4_NodB_like_5s_6s"/>
    <property type="match status" value="1"/>
</dbReference>
<dbReference type="AlphaFoldDB" id="A0AAX4HSD0"/>
<dbReference type="Gene3D" id="3.20.20.370">
    <property type="entry name" value="Glycoside hydrolase/deacetylase"/>
    <property type="match status" value="1"/>
</dbReference>
<protein>
    <submittedName>
        <fullName evidence="4">Polysaccharide deacetylase family protein</fullName>
        <ecNumber evidence="4">3.-.-.-</ecNumber>
    </submittedName>
</protein>
<dbReference type="InterPro" id="IPR051398">
    <property type="entry name" value="Polysacch_Deacetylase"/>
</dbReference>
<proteinExistence type="predicted"/>
<name>A0AAX4HSD0_9BACT</name>
<keyword evidence="5" id="KW-1185">Reference proteome</keyword>
<dbReference type="RefSeq" id="WP_321397025.1">
    <property type="nucleotide sequence ID" value="NZ_CP139487.1"/>
</dbReference>
<dbReference type="InterPro" id="IPR011330">
    <property type="entry name" value="Glyco_hydro/deAcase_b/a-brl"/>
</dbReference>
<dbReference type="PANTHER" id="PTHR34216">
    <property type="match status" value="1"/>
</dbReference>
<dbReference type="Pfam" id="PF01522">
    <property type="entry name" value="Polysacc_deac_1"/>
    <property type="match status" value="1"/>
</dbReference>
<evidence type="ECO:0000313" key="5">
    <source>
        <dbReference type="Proteomes" id="UP001324634"/>
    </source>
</evidence>
<comment type="subcellular location">
    <subcellularLocation>
        <location evidence="1">Secreted</location>
    </subcellularLocation>
</comment>